<evidence type="ECO:0000256" key="3">
    <source>
        <dbReference type="ARBA" id="ARBA00023163"/>
    </source>
</evidence>
<gene>
    <name evidence="5" type="ORF">C7383_10694</name>
</gene>
<sequence>MKEYLERASYTWSSDSVRLINTPTQTARSKFFYVQEVGYFKTEPPYFTERENLNSYLIVYTISGRGVLEYGGQKYPIYPGQAFYINCIPHQYYACMGGEHWEILWLHFNGGTARGYYEEFVKNRFAPVRLQDTFFIESTMRRILSLTQKKDIHSELISSNLIVNLLTELLIRSSSESLSLSAMPDYLKHLLKDLENRFLEPFSLEEYAGRIGLSKYHLSREFRKYVGTTMNEYVITMRLNYAKELLRYSKESVGEIAYACGMNHVSHFINLFREREGMTPLKYRKEWNGV</sequence>
<dbReference type="PANTHER" id="PTHR43280">
    <property type="entry name" value="ARAC-FAMILY TRANSCRIPTIONAL REGULATOR"/>
    <property type="match status" value="1"/>
</dbReference>
<dbReference type="Gene3D" id="1.10.10.60">
    <property type="entry name" value="Homeodomain-like"/>
    <property type="match status" value="2"/>
</dbReference>
<keyword evidence="1" id="KW-0805">Transcription regulation</keyword>
<dbReference type="EMBL" id="QGGY01000006">
    <property type="protein sequence ID" value="PWJ75524.1"/>
    <property type="molecule type" value="Genomic_DNA"/>
</dbReference>
<keyword evidence="2" id="KW-0238">DNA-binding</keyword>
<evidence type="ECO:0000256" key="1">
    <source>
        <dbReference type="ARBA" id="ARBA00023015"/>
    </source>
</evidence>
<dbReference type="Gene3D" id="2.60.120.280">
    <property type="entry name" value="Regulatory protein AraC"/>
    <property type="match status" value="1"/>
</dbReference>
<dbReference type="PROSITE" id="PS00041">
    <property type="entry name" value="HTH_ARAC_FAMILY_1"/>
    <property type="match status" value="1"/>
</dbReference>
<dbReference type="Pfam" id="PF02311">
    <property type="entry name" value="AraC_binding"/>
    <property type="match status" value="1"/>
</dbReference>
<name>A0AB73T3M4_9FIRM</name>
<dbReference type="Pfam" id="PF12833">
    <property type="entry name" value="HTH_18"/>
    <property type="match status" value="1"/>
</dbReference>
<dbReference type="SUPFAM" id="SSF51215">
    <property type="entry name" value="Regulatory protein AraC"/>
    <property type="match status" value="1"/>
</dbReference>
<reference evidence="5 6" key="1">
    <citation type="submission" date="2018-05" db="EMBL/GenBank/DDBJ databases">
        <authorList>
            <person name="Goeker M."/>
            <person name="Huntemann M."/>
            <person name="Clum A."/>
            <person name="Pillay M."/>
            <person name="Palaniappan K."/>
            <person name="Varghese N."/>
            <person name="Mikhailova N."/>
            <person name="Stamatis D."/>
            <person name="Reddy T."/>
            <person name="Daum C."/>
            <person name="Shapiro N."/>
            <person name="Ivanova N."/>
            <person name="Kyrpides N."/>
            <person name="Woyke T."/>
        </authorList>
    </citation>
    <scope>NUCLEOTIDE SEQUENCE [LARGE SCALE GENOMIC DNA]</scope>
    <source>
        <strain evidence="5 6">DSM 26524</strain>
    </source>
</reference>
<protein>
    <submittedName>
        <fullName evidence="5">AraC family transcriptional regulator</fullName>
    </submittedName>
</protein>
<evidence type="ECO:0000259" key="4">
    <source>
        <dbReference type="PROSITE" id="PS01124"/>
    </source>
</evidence>
<dbReference type="InterPro" id="IPR018062">
    <property type="entry name" value="HTH_AraC-typ_CS"/>
</dbReference>
<dbReference type="AlphaFoldDB" id="A0AB73T3M4"/>
<evidence type="ECO:0000313" key="5">
    <source>
        <dbReference type="EMBL" id="PWJ75524.1"/>
    </source>
</evidence>
<dbReference type="Proteomes" id="UP000245412">
    <property type="component" value="Unassembled WGS sequence"/>
</dbReference>
<evidence type="ECO:0000256" key="2">
    <source>
        <dbReference type="ARBA" id="ARBA00023125"/>
    </source>
</evidence>
<comment type="caution">
    <text evidence="5">The sequence shown here is derived from an EMBL/GenBank/DDBJ whole genome shotgun (WGS) entry which is preliminary data.</text>
</comment>
<evidence type="ECO:0000313" key="6">
    <source>
        <dbReference type="Proteomes" id="UP000245412"/>
    </source>
</evidence>
<dbReference type="GO" id="GO:0003700">
    <property type="term" value="F:DNA-binding transcription factor activity"/>
    <property type="evidence" value="ECO:0007669"/>
    <property type="project" value="InterPro"/>
</dbReference>
<dbReference type="SMART" id="SM00342">
    <property type="entry name" value="HTH_ARAC"/>
    <property type="match status" value="1"/>
</dbReference>
<keyword evidence="6" id="KW-1185">Reference proteome</keyword>
<proteinExistence type="predicted"/>
<dbReference type="InterPro" id="IPR037923">
    <property type="entry name" value="HTH-like"/>
</dbReference>
<dbReference type="CDD" id="cd06986">
    <property type="entry name" value="cupin_MmsR-like_N"/>
    <property type="match status" value="1"/>
</dbReference>
<organism evidence="5 6">
    <name type="scientific">Murimonas intestini</name>
    <dbReference type="NCBI Taxonomy" id="1337051"/>
    <lineage>
        <taxon>Bacteria</taxon>
        <taxon>Bacillati</taxon>
        <taxon>Bacillota</taxon>
        <taxon>Clostridia</taxon>
        <taxon>Lachnospirales</taxon>
        <taxon>Lachnospiraceae</taxon>
        <taxon>Murimonas</taxon>
    </lineage>
</organism>
<dbReference type="SUPFAM" id="SSF46689">
    <property type="entry name" value="Homeodomain-like"/>
    <property type="match status" value="2"/>
</dbReference>
<dbReference type="RefSeq" id="WP_109626467.1">
    <property type="nucleotide sequence ID" value="NZ_JANKBI010000004.1"/>
</dbReference>
<dbReference type="InterPro" id="IPR003313">
    <property type="entry name" value="AraC-bd"/>
</dbReference>
<dbReference type="PANTHER" id="PTHR43280:SF2">
    <property type="entry name" value="HTH-TYPE TRANSCRIPTIONAL REGULATOR EXSA"/>
    <property type="match status" value="1"/>
</dbReference>
<feature type="domain" description="HTH araC/xylS-type" evidence="4">
    <location>
        <begin position="188"/>
        <end position="286"/>
    </location>
</feature>
<accession>A0AB73T3M4</accession>
<dbReference type="InterPro" id="IPR018060">
    <property type="entry name" value="HTH_AraC"/>
</dbReference>
<dbReference type="PROSITE" id="PS01124">
    <property type="entry name" value="HTH_ARAC_FAMILY_2"/>
    <property type="match status" value="1"/>
</dbReference>
<dbReference type="InterPro" id="IPR009057">
    <property type="entry name" value="Homeodomain-like_sf"/>
</dbReference>
<keyword evidence="3" id="KW-0804">Transcription</keyword>
<dbReference type="GO" id="GO:0043565">
    <property type="term" value="F:sequence-specific DNA binding"/>
    <property type="evidence" value="ECO:0007669"/>
    <property type="project" value="InterPro"/>
</dbReference>